<evidence type="ECO:0000313" key="4">
    <source>
        <dbReference type="EMBL" id="VDI28087.1"/>
    </source>
</evidence>
<dbReference type="Gene3D" id="1.10.1410.40">
    <property type="match status" value="1"/>
</dbReference>
<dbReference type="PANTHER" id="PTHR10656:SF69">
    <property type="entry name" value="MAB-21-LIKE HHH_H2TH-LIKE DOMAIN-CONTAINING PROTEIN"/>
    <property type="match status" value="1"/>
</dbReference>
<feature type="domain" description="Mab-21-like HhH/H2TH-like" evidence="3">
    <location>
        <begin position="224"/>
        <end position="301"/>
    </location>
</feature>
<keyword evidence="5" id="KW-1185">Reference proteome</keyword>
<dbReference type="InterPro" id="IPR024810">
    <property type="entry name" value="MAB21L/cGLR"/>
</dbReference>
<dbReference type="Pfam" id="PF20266">
    <property type="entry name" value="Mab-21_C"/>
    <property type="match status" value="1"/>
</dbReference>
<protein>
    <recommendedName>
        <fullName evidence="6">Mab-21-like HhH/H2TH-like domain-containing protein</fullName>
    </recommendedName>
</protein>
<evidence type="ECO:0000313" key="5">
    <source>
        <dbReference type="Proteomes" id="UP000596742"/>
    </source>
</evidence>
<dbReference type="InterPro" id="IPR046903">
    <property type="entry name" value="Mab-21-like_nuc_Trfase"/>
</dbReference>
<dbReference type="Proteomes" id="UP000596742">
    <property type="component" value="Unassembled WGS sequence"/>
</dbReference>
<feature type="domain" description="Mab-21-like nucleotidyltransferase" evidence="2">
    <location>
        <begin position="125"/>
        <end position="200"/>
    </location>
</feature>
<dbReference type="PANTHER" id="PTHR10656">
    <property type="entry name" value="CELL FATE DETERMINING PROTEIN MAB21-RELATED"/>
    <property type="match status" value="1"/>
</dbReference>
<dbReference type="OrthoDB" id="6112914at2759"/>
<dbReference type="SMART" id="SM01265">
    <property type="entry name" value="Mab-21"/>
    <property type="match status" value="1"/>
</dbReference>
<organism evidence="4 5">
    <name type="scientific">Mytilus galloprovincialis</name>
    <name type="common">Mediterranean mussel</name>
    <dbReference type="NCBI Taxonomy" id="29158"/>
    <lineage>
        <taxon>Eukaryota</taxon>
        <taxon>Metazoa</taxon>
        <taxon>Spiralia</taxon>
        <taxon>Lophotrochozoa</taxon>
        <taxon>Mollusca</taxon>
        <taxon>Bivalvia</taxon>
        <taxon>Autobranchia</taxon>
        <taxon>Pteriomorphia</taxon>
        <taxon>Mytilida</taxon>
        <taxon>Mytiloidea</taxon>
        <taxon>Mytilidae</taxon>
        <taxon>Mytilinae</taxon>
        <taxon>Mytilus</taxon>
    </lineage>
</organism>
<comment type="caution">
    <text evidence="4">The sequence shown here is derived from an EMBL/GenBank/DDBJ whole genome shotgun (WGS) entry which is preliminary data.</text>
</comment>
<gene>
    <name evidence="4" type="ORF">MGAL_10B079754</name>
</gene>
<proteinExistence type="inferred from homology"/>
<dbReference type="InterPro" id="IPR046906">
    <property type="entry name" value="Mab-21_HhH/H2TH-like"/>
</dbReference>
<dbReference type="Pfam" id="PF03281">
    <property type="entry name" value="Mab-21"/>
    <property type="match status" value="1"/>
</dbReference>
<name>A0A8B6E3I7_MYTGA</name>
<evidence type="ECO:0008006" key="6">
    <source>
        <dbReference type="Google" id="ProtNLM"/>
    </source>
</evidence>
<reference evidence="4" key="1">
    <citation type="submission" date="2018-11" db="EMBL/GenBank/DDBJ databases">
        <authorList>
            <person name="Alioto T."/>
            <person name="Alioto T."/>
        </authorList>
    </citation>
    <scope>NUCLEOTIDE SEQUENCE</scope>
</reference>
<evidence type="ECO:0000259" key="2">
    <source>
        <dbReference type="Pfam" id="PF03281"/>
    </source>
</evidence>
<dbReference type="AlphaFoldDB" id="A0A8B6E3I7"/>
<sequence>MICNAEVPKACIRISSGSLAEGLDLPGSDMDIMFLINKVDVIRDLRNMRHPVQRKTLVMETDTDHPGFCRLRLIAVGDGANAILTYECFESTSKGLCLSVDKFISNVKKIAPQQRLSTHGPCLSNQQGTIDFAYCLRSKYLPYNTMPWASRYRQQWPPNSTINKIRNYGCLLVPIGPRDMSDCTVLWRVSFSVAEKQLVHSFNYTQLLCYGLLKLTLRLIINTNKEAEGLLCSYFLKTALFWVSEEVDIDTFQISKLFVCFSHCLDKLKLWVKKCYCPNYFIPEHNMFIGKINSDNNTILLNVLNGIRCDGIDGLTNQIFPYKNGSLRLQRKYSESSCFKLDFLFYRICSVTCKTDLSQCLKKLMIIESLIKSKYSTFIIDVCKYIHAKISQNAAQLLPSPSINTETYSIQKLYHRRLQDGTKADAVSGWLLYASFYYLTEQYNVTLRLTNYVLSRCSADMVVTRCVNYSEKVMNNYRKHVHPTMTLNDKMRIATVSKVQYTKQSSLIPTELQLEVEDHNMSVAPTVMSQCLNFLCYHHLGDISNRQQALRDLYLSVKDLYFMRSNTLSISIIILGVCFEISGDKDTAYQCYDVALQCNGGIFSSAEARKSKLLEV</sequence>
<evidence type="ECO:0000259" key="3">
    <source>
        <dbReference type="Pfam" id="PF20266"/>
    </source>
</evidence>
<accession>A0A8B6E3I7</accession>
<evidence type="ECO:0000256" key="1">
    <source>
        <dbReference type="ARBA" id="ARBA00008307"/>
    </source>
</evidence>
<comment type="similarity">
    <text evidence="1">Belongs to the mab-21 family.</text>
</comment>
<dbReference type="EMBL" id="UYJE01004445">
    <property type="protein sequence ID" value="VDI28087.1"/>
    <property type="molecule type" value="Genomic_DNA"/>
</dbReference>